<comment type="similarity">
    <text evidence="1">Belongs to the UPF0270 family.</text>
</comment>
<organism evidence="2 3">
    <name type="scientific">Desulfosarcina widdelii</name>
    <dbReference type="NCBI Taxonomy" id="947919"/>
    <lineage>
        <taxon>Bacteria</taxon>
        <taxon>Pseudomonadati</taxon>
        <taxon>Thermodesulfobacteriota</taxon>
        <taxon>Desulfobacteria</taxon>
        <taxon>Desulfobacterales</taxon>
        <taxon>Desulfosarcinaceae</taxon>
        <taxon>Desulfosarcina</taxon>
    </lineage>
</organism>
<dbReference type="SUPFAM" id="SSF118001">
    <property type="entry name" value="YehU-like"/>
    <property type="match status" value="1"/>
</dbReference>
<dbReference type="Proteomes" id="UP000427769">
    <property type="component" value="Chromosome"/>
</dbReference>
<protein>
    <submittedName>
        <fullName evidence="2">UPF0270 protein</fullName>
    </submittedName>
</protein>
<evidence type="ECO:0000313" key="3">
    <source>
        <dbReference type="Proteomes" id="UP000427769"/>
    </source>
</evidence>
<dbReference type="InterPro" id="IPR036685">
    <property type="entry name" value="YehU-like_sf"/>
</dbReference>
<dbReference type="Gene3D" id="1.10.10.610">
    <property type="entry name" value="YehU-like"/>
    <property type="match status" value="1"/>
</dbReference>
<dbReference type="KEGG" id="dwd:DSCW_24700"/>
<gene>
    <name evidence="2" type="ORF">DSCW_24700</name>
</gene>
<keyword evidence="3" id="KW-1185">Reference proteome</keyword>
<reference evidence="2 3" key="1">
    <citation type="submission" date="2019-11" db="EMBL/GenBank/DDBJ databases">
        <title>Comparative genomics of hydrocarbon-degrading Desulfosarcina strains.</title>
        <authorList>
            <person name="Watanabe M."/>
            <person name="Kojima H."/>
            <person name="Fukui M."/>
        </authorList>
    </citation>
    <scope>NUCLEOTIDE SEQUENCE [LARGE SCALE GENOMIC DNA]</scope>
    <source>
        <strain evidence="2 3">PP31</strain>
    </source>
</reference>
<dbReference type="Pfam" id="PF06794">
    <property type="entry name" value="UPF0270"/>
    <property type="match status" value="1"/>
</dbReference>
<proteinExistence type="inferred from homology"/>
<accession>A0A5K7Z555</accession>
<name>A0A5K7Z555_9BACT</name>
<dbReference type="EMBL" id="AP021875">
    <property type="protein sequence ID" value="BBO75053.1"/>
    <property type="molecule type" value="Genomic_DNA"/>
</dbReference>
<sequence length="85" mass="9712">MADREEMLVIPYRQLSTEALRGLIEEFVTRHGTDSGYTRGSLEENVAMVRRQLDAGQALVVFDERTQTCNILPAETLRKDARKPF</sequence>
<dbReference type="InterPro" id="IPR010648">
    <property type="entry name" value="UPF0270"/>
</dbReference>
<dbReference type="AlphaFoldDB" id="A0A5K7Z555"/>
<evidence type="ECO:0000256" key="1">
    <source>
        <dbReference type="ARBA" id="ARBA00006450"/>
    </source>
</evidence>
<evidence type="ECO:0000313" key="2">
    <source>
        <dbReference type="EMBL" id="BBO75053.1"/>
    </source>
</evidence>
<dbReference type="RefSeq" id="WP_231715726.1">
    <property type="nucleotide sequence ID" value="NZ_AP021875.1"/>
</dbReference>